<keyword evidence="5" id="KW-1185">Reference proteome</keyword>
<evidence type="ECO:0000256" key="3">
    <source>
        <dbReference type="SAM" id="Coils"/>
    </source>
</evidence>
<evidence type="ECO:0000313" key="4">
    <source>
        <dbReference type="EMBL" id="RCN25909.1"/>
    </source>
</evidence>
<sequence length="170" mass="19516">MGDLEQVRAEVVRLEAALQEAIADKHKAAEVGLSILQEKEALELKLAQLQTQYDAAKIEVDQANQMLAEFRSQHKAAHRSELENEMSLLEESSAKERRLTERITVLETNLRNTEQELARCRSELERLKAEHSSASDTGAALEEERRRLRVRGFRKFSLVLALMTYFFTFL</sequence>
<dbReference type="GO" id="GO:0005794">
    <property type="term" value="C:Golgi apparatus"/>
    <property type="evidence" value="ECO:0007669"/>
    <property type="project" value="TreeGrafter"/>
</dbReference>
<dbReference type="PANTHER" id="PTHR31233:SF6">
    <property type="entry name" value="PROTEIN BICAUDAL D"/>
    <property type="match status" value="1"/>
</dbReference>
<dbReference type="EMBL" id="JOJR01009962">
    <property type="protein sequence ID" value="RCN25909.1"/>
    <property type="molecule type" value="Genomic_DNA"/>
</dbReference>
<evidence type="ECO:0000256" key="1">
    <source>
        <dbReference type="ARBA" id="ARBA00010061"/>
    </source>
</evidence>
<proteinExistence type="inferred from homology"/>
<protein>
    <submittedName>
        <fullName evidence="4">Uncharacterized protein</fullName>
    </submittedName>
</protein>
<feature type="coiled-coil region" evidence="3">
    <location>
        <begin position="4"/>
        <end position="144"/>
    </location>
</feature>
<evidence type="ECO:0000313" key="5">
    <source>
        <dbReference type="Proteomes" id="UP000252519"/>
    </source>
</evidence>
<organism evidence="4 5">
    <name type="scientific">Ancylostoma caninum</name>
    <name type="common">Dog hookworm</name>
    <dbReference type="NCBI Taxonomy" id="29170"/>
    <lineage>
        <taxon>Eukaryota</taxon>
        <taxon>Metazoa</taxon>
        <taxon>Ecdysozoa</taxon>
        <taxon>Nematoda</taxon>
        <taxon>Chromadorea</taxon>
        <taxon>Rhabditida</taxon>
        <taxon>Rhabditina</taxon>
        <taxon>Rhabditomorpha</taxon>
        <taxon>Strongyloidea</taxon>
        <taxon>Ancylostomatidae</taxon>
        <taxon>Ancylostomatinae</taxon>
        <taxon>Ancylostoma</taxon>
    </lineage>
</organism>
<reference evidence="4 5" key="1">
    <citation type="submission" date="2014-10" db="EMBL/GenBank/DDBJ databases">
        <title>Draft genome of the hookworm Ancylostoma caninum.</title>
        <authorList>
            <person name="Mitreva M."/>
        </authorList>
    </citation>
    <scope>NUCLEOTIDE SEQUENCE [LARGE SCALE GENOMIC DNA]</scope>
    <source>
        <strain evidence="4 5">Baltimore</strain>
    </source>
</reference>
<gene>
    <name evidence="4" type="ORF">ANCCAN_28374</name>
</gene>
<comment type="similarity">
    <text evidence="1">Belongs to the BicD family.</text>
</comment>
<comment type="caution">
    <text evidence="4">The sequence shown here is derived from an EMBL/GenBank/DDBJ whole genome shotgun (WGS) entry which is preliminary data.</text>
</comment>
<dbReference type="GO" id="GO:0070507">
    <property type="term" value="P:regulation of microtubule cytoskeleton organization"/>
    <property type="evidence" value="ECO:0007669"/>
    <property type="project" value="TreeGrafter"/>
</dbReference>
<dbReference type="PANTHER" id="PTHR31233">
    <property type="entry name" value="BICAUDAL D FAMILY MEMBER"/>
    <property type="match status" value="1"/>
</dbReference>
<dbReference type="OrthoDB" id="10069295at2759"/>
<dbReference type="AlphaFoldDB" id="A0A368F4I6"/>
<dbReference type="GO" id="GO:0072393">
    <property type="term" value="P:microtubule anchoring at microtubule organizing center"/>
    <property type="evidence" value="ECO:0007669"/>
    <property type="project" value="TreeGrafter"/>
</dbReference>
<name>A0A368F4I6_ANCCA</name>
<dbReference type="GO" id="GO:0005829">
    <property type="term" value="C:cytosol"/>
    <property type="evidence" value="ECO:0007669"/>
    <property type="project" value="TreeGrafter"/>
</dbReference>
<evidence type="ECO:0000256" key="2">
    <source>
        <dbReference type="ARBA" id="ARBA00023054"/>
    </source>
</evidence>
<dbReference type="GO" id="GO:0070840">
    <property type="term" value="F:dynein complex binding"/>
    <property type="evidence" value="ECO:0007669"/>
    <property type="project" value="InterPro"/>
</dbReference>
<dbReference type="STRING" id="29170.A0A368F4I6"/>
<keyword evidence="2 3" id="KW-0175">Coiled coil</keyword>
<dbReference type="GO" id="GO:0008093">
    <property type="term" value="F:cytoskeletal anchor activity"/>
    <property type="evidence" value="ECO:0007669"/>
    <property type="project" value="InterPro"/>
</dbReference>
<dbReference type="Proteomes" id="UP000252519">
    <property type="component" value="Unassembled WGS sequence"/>
</dbReference>
<dbReference type="InterPro" id="IPR018477">
    <property type="entry name" value="BICD"/>
</dbReference>
<dbReference type="GO" id="GO:0034452">
    <property type="term" value="F:dynactin binding"/>
    <property type="evidence" value="ECO:0007669"/>
    <property type="project" value="TreeGrafter"/>
</dbReference>
<accession>A0A368F4I6</accession>